<feature type="non-terminal residue" evidence="2">
    <location>
        <position position="186"/>
    </location>
</feature>
<name>E9JC78_SOLIN</name>
<evidence type="ECO:0000313" key="2">
    <source>
        <dbReference type="EMBL" id="EFZ09571.1"/>
    </source>
</evidence>
<reference evidence="2" key="1">
    <citation type="journal article" date="2011" name="Proc. Natl. Acad. Sci. U.S.A.">
        <title>The genome of the fire ant Solenopsis invicta.</title>
        <authorList>
            <person name="Wurm Y."/>
            <person name="Wang J."/>
            <person name="Riba-Grognuz O."/>
            <person name="Corona M."/>
            <person name="Nygaard S."/>
            <person name="Hunt B.G."/>
            <person name="Ingram K.K."/>
            <person name="Falquet L."/>
            <person name="Nipitwattanaphon M."/>
            <person name="Gotzek D."/>
            <person name="Dijkstra M.B."/>
            <person name="Oettler J."/>
            <person name="Comtesse F."/>
            <person name="Shih C.J."/>
            <person name="Wu W.J."/>
            <person name="Yang C.C."/>
            <person name="Thomas J."/>
            <person name="Beaudoing E."/>
            <person name="Pradervand S."/>
            <person name="Flegel V."/>
            <person name="Cook E.D."/>
            <person name="Fabbretti R."/>
            <person name="Stockinger H."/>
            <person name="Long L."/>
            <person name="Farmerie W.G."/>
            <person name="Oakey J."/>
            <person name="Boomsma J.J."/>
            <person name="Pamilo P."/>
            <person name="Yi S.V."/>
            <person name="Heinze J."/>
            <person name="Goodisman M.A."/>
            <person name="Farinelli L."/>
            <person name="Harshman K."/>
            <person name="Hulo N."/>
            <person name="Cerutti L."/>
            <person name="Xenarios I."/>
            <person name="Shoemaker D."/>
            <person name="Keller L."/>
        </authorList>
    </citation>
    <scope>NUCLEOTIDE SEQUENCE [LARGE SCALE GENOMIC DNA]</scope>
</reference>
<sequence length="186" mass="21496">QSNAYSHVTGLFGFLTQLNIIKTEQLQDCVKKLLRVYSHDLDTDMVDEMIQFHSLLKTSYLDQIPPPIDLLKWMVQQNITDVFPNVYIILRIFLSIPISNCERERSFSKLSFSKNKYRTSMKQLRLTSLALLCVERDLTNSLDFNDVIQQFAEEKSRKKCLCSLLKRGRGKGPTNNIAPGLIIHRS</sequence>
<dbReference type="SUPFAM" id="SSF53098">
    <property type="entry name" value="Ribonuclease H-like"/>
    <property type="match status" value="1"/>
</dbReference>
<dbReference type="InterPro" id="IPR052958">
    <property type="entry name" value="IFN-induced_PKR_regulator"/>
</dbReference>
<protein>
    <recommendedName>
        <fullName evidence="1">HAT C-terminal dimerisation domain-containing protein</fullName>
    </recommendedName>
</protein>
<accession>E9JC78</accession>
<dbReference type="GO" id="GO:0046983">
    <property type="term" value="F:protein dimerization activity"/>
    <property type="evidence" value="ECO:0007669"/>
    <property type="project" value="InterPro"/>
</dbReference>
<dbReference type="OMA" id="CERERSF"/>
<evidence type="ECO:0000259" key="1">
    <source>
        <dbReference type="Pfam" id="PF05699"/>
    </source>
</evidence>
<dbReference type="InterPro" id="IPR012337">
    <property type="entry name" value="RNaseH-like_sf"/>
</dbReference>
<dbReference type="AlphaFoldDB" id="E9JC78"/>
<dbReference type="InterPro" id="IPR008906">
    <property type="entry name" value="HATC_C_dom"/>
</dbReference>
<feature type="domain" description="HAT C-terminal dimerisation" evidence="1">
    <location>
        <begin position="66"/>
        <end position="138"/>
    </location>
</feature>
<proteinExistence type="predicted"/>
<dbReference type="EMBL" id="GL771752">
    <property type="protein sequence ID" value="EFZ09571.1"/>
    <property type="molecule type" value="Genomic_DNA"/>
</dbReference>
<dbReference type="HOGENOM" id="CLU_006175_6_1_1"/>
<organism>
    <name type="scientific">Solenopsis invicta</name>
    <name type="common">Red imported fire ant</name>
    <name type="synonym">Solenopsis wagneri</name>
    <dbReference type="NCBI Taxonomy" id="13686"/>
    <lineage>
        <taxon>Eukaryota</taxon>
        <taxon>Metazoa</taxon>
        <taxon>Ecdysozoa</taxon>
        <taxon>Arthropoda</taxon>
        <taxon>Hexapoda</taxon>
        <taxon>Insecta</taxon>
        <taxon>Pterygota</taxon>
        <taxon>Neoptera</taxon>
        <taxon>Endopterygota</taxon>
        <taxon>Hymenoptera</taxon>
        <taxon>Apocrita</taxon>
        <taxon>Aculeata</taxon>
        <taxon>Formicoidea</taxon>
        <taxon>Formicidae</taxon>
        <taxon>Myrmicinae</taxon>
        <taxon>Solenopsis</taxon>
    </lineage>
</organism>
<dbReference type="Pfam" id="PF05699">
    <property type="entry name" value="Dimer_Tnp_hAT"/>
    <property type="match status" value="1"/>
</dbReference>
<dbReference type="PANTHER" id="PTHR46289">
    <property type="entry name" value="52 KDA REPRESSOR OF THE INHIBITOR OF THE PROTEIN KINASE-LIKE PROTEIN-RELATED"/>
    <property type="match status" value="1"/>
</dbReference>
<gene>
    <name evidence="2" type="ORF">SINV_04435</name>
</gene>
<dbReference type="PANTHER" id="PTHR46289:SF14">
    <property type="entry name" value="DUF4371 DOMAIN-CONTAINING PROTEIN"/>
    <property type="match status" value="1"/>
</dbReference>
<feature type="non-terminal residue" evidence="2">
    <location>
        <position position="1"/>
    </location>
</feature>